<gene>
    <name evidence="1" type="ORF">BG454_01345</name>
</gene>
<dbReference type="RefSeq" id="WP_071480014.1">
    <property type="nucleotide sequence ID" value="NZ_CP024899.1"/>
</dbReference>
<protein>
    <submittedName>
        <fullName evidence="1">DUF2805 domain-containing protein</fullName>
    </submittedName>
</protein>
<accession>A0A2K8K5B4</accession>
<proteinExistence type="predicted"/>
<dbReference type="OrthoDB" id="289296at2"/>
<evidence type="ECO:0000313" key="2">
    <source>
        <dbReference type="Proteomes" id="UP000228948"/>
    </source>
</evidence>
<dbReference type="STRING" id="441209.GCA_001870665_00966"/>
<name>A0A2K8K5B4_9RHOB</name>
<reference evidence="1 2" key="1">
    <citation type="submission" date="2017-11" db="EMBL/GenBank/DDBJ databases">
        <title>Revised Sequence and Annotation of the Rhodobaca barguzinensis strain alga05 Genome.</title>
        <authorList>
            <person name="Kopejtka K."/>
            <person name="Tomasch J.M."/>
            <person name="Bunk B."/>
            <person name="Koblizek M."/>
        </authorList>
    </citation>
    <scope>NUCLEOTIDE SEQUENCE [LARGE SCALE GENOMIC DNA]</scope>
    <source>
        <strain evidence="2">alga05</strain>
    </source>
</reference>
<dbReference type="Pfam" id="PF10985">
    <property type="entry name" value="DUF2805"/>
    <property type="match status" value="1"/>
</dbReference>
<dbReference type="EMBL" id="CP024899">
    <property type="protein sequence ID" value="ATX64644.1"/>
    <property type="molecule type" value="Genomic_DNA"/>
</dbReference>
<dbReference type="AlphaFoldDB" id="A0A2K8K5B4"/>
<organism evidence="1 2">
    <name type="scientific">Roseinatronobacter bogoriensis subsp. barguzinensis</name>
    <dbReference type="NCBI Taxonomy" id="441209"/>
    <lineage>
        <taxon>Bacteria</taxon>
        <taxon>Pseudomonadati</taxon>
        <taxon>Pseudomonadota</taxon>
        <taxon>Alphaproteobacteria</taxon>
        <taxon>Rhodobacterales</taxon>
        <taxon>Paracoccaceae</taxon>
        <taxon>Roseinatronobacter</taxon>
    </lineage>
</organism>
<dbReference type="Proteomes" id="UP000228948">
    <property type="component" value="Chromosome"/>
</dbReference>
<keyword evidence="2" id="KW-1185">Reference proteome</keyword>
<sequence>MTRHSPDPATTSEIIEMALSDHVSFEQIRAQHGLGPDQVKILMRQSLKPGSYRAWRKRVRAFGTRREVYK</sequence>
<dbReference type="InterPro" id="IPR019882">
    <property type="entry name" value="CHP03643"/>
</dbReference>
<dbReference type="KEGG" id="rbg:BG454_01345"/>
<evidence type="ECO:0000313" key="1">
    <source>
        <dbReference type="EMBL" id="ATX64644.1"/>
    </source>
</evidence>